<keyword evidence="2" id="KW-0677">Repeat</keyword>
<sequence length="714" mass="78415">MFGFSRKHMKLGSRLKVQLSDTTQGTRSPIRHHKRNVNSNSDGVVGTSGHSEKIDCQFSSAAPEMRTCTSGSSENWMVLSIAGDKPTPRSYHAAAVIENKMVVVGGESGSELLDDVQVLNFDRFSWTTASSKLYLSPSSLPLKIPACKGHCLVSWGGKALLIGGKTDPASDKISVWAFDTETECWSFMEAKGDIPVARSGHTVVMANSVLILFGGEDAKRRKLNDLHMFDLKSFTWLPLHYTGAAPCPRVNHVAALYDGKVLFIFGGASKSRTLNDLYSLDFETMAWSRIKIRGFHPSPRSGCCGVLCGTKWYITGGGSKKKRHGETLVYDVVKSEWSVAIASPPSSITTNKGFSLVHVQHKDKDFLVAFGGLKKEPSNQVEVLITEKNEALGRRPTSIKGPRSTLLEKHSSSAGLGSQLKSDLCQRSISSVSRQNLASAIEHDSERKSLSEPVLVQDSNSLPTNISFSRQFGHDEIYSADVRIDKHSEDESSVPQAANHRTNQNDPGNHMSKSGVKSNMEEQVLVSGNSNQQSQGFGNPFIESDDVSLPDNSKSGSLSTASGIHHYYETKVASLIRKFGILEGQLTAALASREAAEKSLASAFKSRQEIEKKLSETQKEMELLREKMVSAELAQEEACNLSNMVHADNVKLEHDVAFLKAVLDDTQKELHSTRGVLAAERTRAFQLQVEVFHLKQRLQSMENRAPTPRKPFHV</sequence>
<evidence type="ECO:0000313" key="7">
    <source>
        <dbReference type="Proteomes" id="UP001603857"/>
    </source>
</evidence>
<evidence type="ECO:0000256" key="2">
    <source>
        <dbReference type="ARBA" id="ARBA00022737"/>
    </source>
</evidence>
<evidence type="ECO:0000259" key="5">
    <source>
        <dbReference type="Pfam" id="PF24922"/>
    </source>
</evidence>
<dbReference type="SUPFAM" id="SSF117281">
    <property type="entry name" value="Kelch motif"/>
    <property type="match status" value="1"/>
</dbReference>
<accession>A0ABD1MZ93</accession>
<dbReference type="PANTHER" id="PTHR46093:SF4">
    <property type="entry name" value="GALACTOSE OXIDASE_KELCH REPEAT SUPERFAMILY PROTEIN"/>
    <property type="match status" value="1"/>
</dbReference>
<feature type="compositionally biased region" description="Polar residues" evidence="4">
    <location>
        <begin position="550"/>
        <end position="559"/>
    </location>
</feature>
<feature type="region of interest" description="Disordered" evidence="4">
    <location>
        <begin position="394"/>
        <end position="419"/>
    </location>
</feature>
<dbReference type="Pfam" id="PF01344">
    <property type="entry name" value="Kelch_1"/>
    <property type="match status" value="1"/>
</dbReference>
<feature type="compositionally biased region" description="Polar residues" evidence="4">
    <location>
        <begin position="526"/>
        <end position="537"/>
    </location>
</feature>
<protein>
    <recommendedName>
        <fullName evidence="5">Acyl-CoA-binding domain-containing protein</fullName>
    </recommendedName>
</protein>
<dbReference type="Pfam" id="PF24922">
    <property type="entry name" value="ACBP4_C"/>
    <property type="match status" value="1"/>
</dbReference>
<organism evidence="6 7">
    <name type="scientific">Flemingia macrophylla</name>
    <dbReference type="NCBI Taxonomy" id="520843"/>
    <lineage>
        <taxon>Eukaryota</taxon>
        <taxon>Viridiplantae</taxon>
        <taxon>Streptophyta</taxon>
        <taxon>Embryophyta</taxon>
        <taxon>Tracheophyta</taxon>
        <taxon>Spermatophyta</taxon>
        <taxon>Magnoliopsida</taxon>
        <taxon>eudicotyledons</taxon>
        <taxon>Gunneridae</taxon>
        <taxon>Pentapetalae</taxon>
        <taxon>rosids</taxon>
        <taxon>fabids</taxon>
        <taxon>Fabales</taxon>
        <taxon>Fabaceae</taxon>
        <taxon>Papilionoideae</taxon>
        <taxon>50 kb inversion clade</taxon>
        <taxon>NPAAA clade</taxon>
        <taxon>indigoferoid/millettioid clade</taxon>
        <taxon>Phaseoleae</taxon>
        <taxon>Flemingia</taxon>
    </lineage>
</organism>
<dbReference type="InterPro" id="IPR015915">
    <property type="entry name" value="Kelch-typ_b-propeller"/>
</dbReference>
<keyword evidence="1" id="KW-0880">Kelch repeat</keyword>
<feature type="region of interest" description="Disordered" evidence="4">
    <location>
        <begin position="440"/>
        <end position="467"/>
    </location>
</feature>
<dbReference type="EMBL" id="JBGMDY010000003">
    <property type="protein sequence ID" value="KAL2341152.1"/>
    <property type="molecule type" value="Genomic_DNA"/>
</dbReference>
<feature type="compositionally biased region" description="Polar residues" evidence="4">
    <location>
        <begin position="493"/>
        <end position="517"/>
    </location>
</feature>
<feature type="domain" description="Acyl-CoA-binding" evidence="5">
    <location>
        <begin position="643"/>
        <end position="702"/>
    </location>
</feature>
<dbReference type="Proteomes" id="UP001603857">
    <property type="component" value="Unassembled WGS sequence"/>
</dbReference>
<evidence type="ECO:0000256" key="3">
    <source>
        <dbReference type="SAM" id="Coils"/>
    </source>
</evidence>
<feature type="compositionally biased region" description="Basic and acidic residues" evidence="4">
    <location>
        <begin position="441"/>
        <end position="450"/>
    </location>
</feature>
<keyword evidence="7" id="KW-1185">Reference proteome</keyword>
<gene>
    <name evidence="6" type="ORF">Fmac_009092</name>
</gene>
<dbReference type="Pfam" id="PF24681">
    <property type="entry name" value="Kelch_KLHDC2_KLHL20_DRC7"/>
    <property type="match status" value="1"/>
</dbReference>
<dbReference type="InterPro" id="IPR006652">
    <property type="entry name" value="Kelch_1"/>
</dbReference>
<dbReference type="SUPFAM" id="SSF57997">
    <property type="entry name" value="Tropomyosin"/>
    <property type="match status" value="1"/>
</dbReference>
<dbReference type="InterPro" id="IPR056819">
    <property type="entry name" value="ACBP4-6_C"/>
</dbReference>
<feature type="region of interest" description="Disordered" evidence="4">
    <location>
        <begin position="486"/>
        <end position="559"/>
    </location>
</feature>
<comment type="caution">
    <text evidence="6">The sequence shown here is derived from an EMBL/GenBank/DDBJ whole genome shotgun (WGS) entry which is preliminary data.</text>
</comment>
<proteinExistence type="predicted"/>
<dbReference type="Gene3D" id="2.120.10.80">
    <property type="entry name" value="Kelch-type beta propeller"/>
    <property type="match status" value="2"/>
</dbReference>
<evidence type="ECO:0000256" key="4">
    <source>
        <dbReference type="SAM" id="MobiDB-lite"/>
    </source>
</evidence>
<feature type="compositionally biased region" description="Polar residues" evidence="4">
    <location>
        <begin position="457"/>
        <end position="467"/>
    </location>
</feature>
<reference evidence="6 7" key="1">
    <citation type="submission" date="2024-08" db="EMBL/GenBank/DDBJ databases">
        <title>Insights into the chromosomal genome structure of Flemingia macrophylla.</title>
        <authorList>
            <person name="Ding Y."/>
            <person name="Zhao Y."/>
            <person name="Bi W."/>
            <person name="Wu M."/>
            <person name="Zhao G."/>
            <person name="Gong Y."/>
            <person name="Li W."/>
            <person name="Zhang P."/>
        </authorList>
    </citation>
    <scope>NUCLEOTIDE SEQUENCE [LARGE SCALE GENOMIC DNA]</scope>
    <source>
        <strain evidence="6">DYQJB</strain>
        <tissue evidence="6">Leaf</tissue>
    </source>
</reference>
<dbReference type="PANTHER" id="PTHR46093">
    <property type="entry name" value="ACYL-COA-BINDING DOMAIN-CONTAINING PROTEIN 5"/>
    <property type="match status" value="1"/>
</dbReference>
<evidence type="ECO:0000313" key="6">
    <source>
        <dbReference type="EMBL" id="KAL2341152.1"/>
    </source>
</evidence>
<dbReference type="AlphaFoldDB" id="A0ABD1MZ93"/>
<feature type="coiled-coil region" evidence="3">
    <location>
        <begin position="593"/>
        <end position="669"/>
    </location>
</feature>
<name>A0ABD1MZ93_9FABA</name>
<keyword evidence="3" id="KW-0175">Coiled coil</keyword>
<evidence type="ECO:0000256" key="1">
    <source>
        <dbReference type="ARBA" id="ARBA00022441"/>
    </source>
</evidence>
<feature type="region of interest" description="Disordered" evidence="4">
    <location>
        <begin position="19"/>
        <end position="48"/>
    </location>
</feature>